<dbReference type="EMBL" id="BSYI01000014">
    <property type="protein sequence ID" value="GMG82940.1"/>
    <property type="molecule type" value="Genomic_DNA"/>
</dbReference>
<feature type="transmembrane region" description="Helical" evidence="6">
    <location>
        <begin position="50"/>
        <end position="69"/>
    </location>
</feature>
<evidence type="ECO:0000259" key="7">
    <source>
        <dbReference type="Pfam" id="PF00482"/>
    </source>
</evidence>
<sequence>MAETDAGAAQAGAAGAADAGEAGAALLSTPGFVEGFWNYLIENFGPSGPFYAIAALGMVLALVALPFVLRRQRDPVDRLGTADDRRDIELATLRTDRDSGALRGFEQYLEPTDTEELSDTRAKLASAGYKDRAAVRVYFFARAALGIGLFCFGMFFLFVVPKDPNTVVSITLSVAFGLMGYFLPVYWVERQIQSRREEIANAFPDAMDMMLVCIEGGQSLEQAMARVGKEMETASGPLAEELQIVSYEFRAGKDRIAVLRDFAARCAVNDISSFVTVLIQSTAFGTSISEALRVYASEMRDKRLMRAEEKANVLPTKLTLGTMMFTVPPLILILIGPSIIQIIRALSGLSR</sequence>
<evidence type="ECO:0000313" key="9">
    <source>
        <dbReference type="Proteomes" id="UP001239909"/>
    </source>
</evidence>
<feature type="transmembrane region" description="Helical" evidence="6">
    <location>
        <begin position="139"/>
        <end position="160"/>
    </location>
</feature>
<protein>
    <submittedName>
        <fullName evidence="8">Type II secretion system F family protein</fullName>
    </submittedName>
</protein>
<comment type="subcellular location">
    <subcellularLocation>
        <location evidence="1">Cell membrane</location>
        <topology evidence="1">Multi-pass membrane protein</topology>
    </subcellularLocation>
</comment>
<evidence type="ECO:0000256" key="3">
    <source>
        <dbReference type="ARBA" id="ARBA00022692"/>
    </source>
</evidence>
<evidence type="ECO:0000256" key="6">
    <source>
        <dbReference type="SAM" id="Phobius"/>
    </source>
</evidence>
<keyword evidence="9" id="KW-1185">Reference proteome</keyword>
<feature type="domain" description="Type II secretion system protein GspF" evidence="7">
    <location>
        <begin position="208"/>
        <end position="335"/>
    </location>
</feature>
<feature type="transmembrane region" description="Helical" evidence="6">
    <location>
        <begin position="320"/>
        <end position="343"/>
    </location>
</feature>
<dbReference type="PANTHER" id="PTHR35007">
    <property type="entry name" value="INTEGRAL MEMBRANE PROTEIN-RELATED"/>
    <property type="match status" value="1"/>
</dbReference>
<dbReference type="Pfam" id="PF00482">
    <property type="entry name" value="T2SSF"/>
    <property type="match status" value="1"/>
</dbReference>
<name>A0ABQ6LL11_9RHOB</name>
<keyword evidence="4 6" id="KW-1133">Transmembrane helix</keyword>
<accession>A0ABQ6LL11</accession>
<keyword evidence="3 6" id="KW-0812">Transmembrane</keyword>
<dbReference type="InterPro" id="IPR018076">
    <property type="entry name" value="T2SS_GspF_dom"/>
</dbReference>
<evidence type="ECO:0000313" key="8">
    <source>
        <dbReference type="EMBL" id="GMG82940.1"/>
    </source>
</evidence>
<evidence type="ECO:0000256" key="5">
    <source>
        <dbReference type="ARBA" id="ARBA00023136"/>
    </source>
</evidence>
<dbReference type="Proteomes" id="UP001239909">
    <property type="component" value="Unassembled WGS sequence"/>
</dbReference>
<comment type="caution">
    <text evidence="8">The sequence shown here is derived from an EMBL/GenBank/DDBJ whole genome shotgun (WGS) entry which is preliminary data.</text>
</comment>
<keyword evidence="5 6" id="KW-0472">Membrane</keyword>
<dbReference type="RefSeq" id="WP_285671731.1">
    <property type="nucleotide sequence ID" value="NZ_BSYI01000014.1"/>
</dbReference>
<gene>
    <name evidence="8" type="ORF">LNKW23_21530</name>
</gene>
<evidence type="ECO:0000256" key="2">
    <source>
        <dbReference type="ARBA" id="ARBA00022475"/>
    </source>
</evidence>
<reference evidence="8 9" key="1">
    <citation type="submission" date="2023-04" db="EMBL/GenBank/DDBJ databases">
        <title>Marinoamorphus aggregata gen. nov., sp. Nov., isolate from tissue of brittle star Ophioplocus japonicus.</title>
        <authorList>
            <person name="Kawano K."/>
            <person name="Sawayama S."/>
            <person name="Nakagawa S."/>
        </authorList>
    </citation>
    <scope>NUCLEOTIDE SEQUENCE [LARGE SCALE GENOMIC DNA]</scope>
    <source>
        <strain evidence="8 9">NKW23</strain>
    </source>
</reference>
<evidence type="ECO:0000256" key="4">
    <source>
        <dbReference type="ARBA" id="ARBA00022989"/>
    </source>
</evidence>
<dbReference type="PANTHER" id="PTHR35007:SF2">
    <property type="entry name" value="PILUS ASSEMBLE PROTEIN"/>
    <property type="match status" value="1"/>
</dbReference>
<evidence type="ECO:0000256" key="1">
    <source>
        <dbReference type="ARBA" id="ARBA00004651"/>
    </source>
</evidence>
<feature type="transmembrane region" description="Helical" evidence="6">
    <location>
        <begin position="166"/>
        <end position="188"/>
    </location>
</feature>
<organism evidence="8 9">
    <name type="scientific">Paralimibaculum aggregatum</name>
    <dbReference type="NCBI Taxonomy" id="3036245"/>
    <lineage>
        <taxon>Bacteria</taxon>
        <taxon>Pseudomonadati</taxon>
        <taxon>Pseudomonadota</taxon>
        <taxon>Alphaproteobacteria</taxon>
        <taxon>Rhodobacterales</taxon>
        <taxon>Paracoccaceae</taxon>
        <taxon>Paralimibaculum</taxon>
    </lineage>
</organism>
<keyword evidence="2" id="KW-1003">Cell membrane</keyword>
<proteinExistence type="predicted"/>